<feature type="transmembrane region" description="Helical" evidence="13">
    <location>
        <begin position="145"/>
        <end position="168"/>
    </location>
</feature>
<dbReference type="Gene3D" id="3.30.565.10">
    <property type="entry name" value="Histidine kinase-like ATPase, C-terminal domain"/>
    <property type="match status" value="1"/>
</dbReference>
<keyword evidence="11" id="KW-0902">Two-component regulatory system</keyword>
<keyword evidence="6 13" id="KW-0812">Transmembrane</keyword>
<dbReference type="AlphaFoldDB" id="A0AA49FM96"/>
<dbReference type="EMBL" id="CP107246">
    <property type="protein sequence ID" value="WIM06652.1"/>
    <property type="molecule type" value="Genomic_DNA"/>
</dbReference>
<protein>
    <recommendedName>
        <fullName evidence="3">histidine kinase</fullName>
        <ecNumber evidence="3">2.7.13.3</ecNumber>
    </recommendedName>
</protein>
<evidence type="ECO:0000256" key="13">
    <source>
        <dbReference type="SAM" id="Phobius"/>
    </source>
</evidence>
<dbReference type="InterPro" id="IPR003594">
    <property type="entry name" value="HATPase_dom"/>
</dbReference>
<dbReference type="SMART" id="SM00387">
    <property type="entry name" value="HATPase_c"/>
    <property type="match status" value="1"/>
</dbReference>
<dbReference type="EC" id="2.7.13.3" evidence="3"/>
<dbReference type="GO" id="GO:0005886">
    <property type="term" value="C:plasma membrane"/>
    <property type="evidence" value="ECO:0007669"/>
    <property type="project" value="TreeGrafter"/>
</dbReference>
<dbReference type="InterPro" id="IPR013727">
    <property type="entry name" value="2CSK_N"/>
</dbReference>
<name>A0AA49FM96_9PROT</name>
<keyword evidence="4" id="KW-0597">Phosphoprotein</keyword>
<keyword evidence="5" id="KW-0808">Transferase</keyword>
<sequence length="441" mass="47060">MNSLRLRLIAGVLALVAAIWLAVALAAWFETRHETEEILDAHLAQAAALLSAFVGAEDDGADDLDEHLPAHRYLRKVTFQVWEKGDKLRVHSANAPDHRLAPADHGFAESEFDGRRWRVYSVWNGDYLVQVGETREARDDISRELAGHLLAPLVIALPLLALALALLIGRGLRPLSRLADDIGRRDARRLDPIDAIGAPRELKPVLDRLNQLFARLGDSLEQERRFTADAAHELRTPLAAMRTHAQVALGARDPAERETALARVIEATDRATHLVAQLLTLARLDASALAGRFAPCSLRALAADTLAQLAPAAIARDIALSLTDGSDAEVRGEPTLLAAALSNLVDNAVRYSPPGAGVLVAAGADAQGRAFVEVADAGPGIAPEERARVLDRFYRVAGSGESGSGLGLSIVAKIAELHGARLELSDGPGGKGLCARVTFNG</sequence>
<keyword evidence="8" id="KW-0418">Kinase</keyword>
<comment type="catalytic activity">
    <reaction evidence="1">
        <text>ATP + protein L-histidine = ADP + protein N-phospho-L-histidine.</text>
        <dbReference type="EC" id="2.7.13.3"/>
    </reaction>
</comment>
<evidence type="ECO:0000256" key="2">
    <source>
        <dbReference type="ARBA" id="ARBA00004141"/>
    </source>
</evidence>
<gene>
    <name evidence="15" type="ORF">OHM77_05125</name>
</gene>
<dbReference type="Gene3D" id="1.10.287.130">
    <property type="match status" value="1"/>
</dbReference>
<dbReference type="InterPro" id="IPR036890">
    <property type="entry name" value="HATPase_C_sf"/>
</dbReference>
<evidence type="ECO:0000256" key="1">
    <source>
        <dbReference type="ARBA" id="ARBA00000085"/>
    </source>
</evidence>
<dbReference type="InterPro" id="IPR005467">
    <property type="entry name" value="His_kinase_dom"/>
</dbReference>
<dbReference type="SUPFAM" id="SSF47384">
    <property type="entry name" value="Homodimeric domain of signal transducing histidine kinase"/>
    <property type="match status" value="1"/>
</dbReference>
<dbReference type="Proteomes" id="UP001234916">
    <property type="component" value="Chromosome"/>
</dbReference>
<dbReference type="Pfam" id="PF08521">
    <property type="entry name" value="2CSK_N"/>
    <property type="match status" value="1"/>
</dbReference>
<reference evidence="15" key="1">
    <citation type="journal article" date="2023" name="Nat. Microbiol.">
        <title>Enrichment and characterization of a nitric oxide-reducing microbial community in a continuous bioreactor.</title>
        <authorList>
            <person name="Garrido-Amador P."/>
            <person name="Stortenbeker N."/>
            <person name="Wessels H.J.C.T."/>
            <person name="Speth D.R."/>
            <person name="Garcia-Heredia I."/>
            <person name="Kartal B."/>
        </authorList>
    </citation>
    <scope>NUCLEOTIDE SEQUENCE</scope>
    <source>
        <strain evidence="15">MAG1</strain>
    </source>
</reference>
<evidence type="ECO:0000256" key="7">
    <source>
        <dbReference type="ARBA" id="ARBA00022741"/>
    </source>
</evidence>
<evidence type="ECO:0000259" key="14">
    <source>
        <dbReference type="PROSITE" id="PS50109"/>
    </source>
</evidence>
<dbReference type="Pfam" id="PF02518">
    <property type="entry name" value="HATPase_c"/>
    <property type="match status" value="1"/>
</dbReference>
<dbReference type="KEGG" id="npv:OHM77_05125"/>
<evidence type="ECO:0000256" key="3">
    <source>
        <dbReference type="ARBA" id="ARBA00012438"/>
    </source>
</evidence>
<comment type="subcellular location">
    <subcellularLocation>
        <location evidence="2">Membrane</location>
        <topology evidence="2">Multi-pass membrane protein</topology>
    </subcellularLocation>
</comment>
<dbReference type="Pfam" id="PF00512">
    <property type="entry name" value="HisKA"/>
    <property type="match status" value="1"/>
</dbReference>
<keyword evidence="7" id="KW-0547">Nucleotide-binding</keyword>
<evidence type="ECO:0000256" key="5">
    <source>
        <dbReference type="ARBA" id="ARBA00022679"/>
    </source>
</evidence>
<dbReference type="FunFam" id="1.10.287.130:FF:000001">
    <property type="entry name" value="Two-component sensor histidine kinase"/>
    <property type="match status" value="1"/>
</dbReference>
<dbReference type="SUPFAM" id="SSF55874">
    <property type="entry name" value="ATPase domain of HSP90 chaperone/DNA topoisomerase II/histidine kinase"/>
    <property type="match status" value="1"/>
</dbReference>
<dbReference type="SMART" id="SM00388">
    <property type="entry name" value="HisKA"/>
    <property type="match status" value="1"/>
</dbReference>
<keyword evidence="9 15" id="KW-0067">ATP-binding</keyword>
<keyword evidence="12 13" id="KW-0472">Membrane</keyword>
<dbReference type="PRINTS" id="PR00344">
    <property type="entry name" value="BCTRLSENSOR"/>
</dbReference>
<evidence type="ECO:0000256" key="11">
    <source>
        <dbReference type="ARBA" id="ARBA00023012"/>
    </source>
</evidence>
<dbReference type="PANTHER" id="PTHR45436">
    <property type="entry name" value="SENSOR HISTIDINE KINASE YKOH"/>
    <property type="match status" value="1"/>
</dbReference>
<evidence type="ECO:0000256" key="10">
    <source>
        <dbReference type="ARBA" id="ARBA00022989"/>
    </source>
</evidence>
<evidence type="ECO:0000313" key="15">
    <source>
        <dbReference type="EMBL" id="WIM06652.1"/>
    </source>
</evidence>
<evidence type="ECO:0000256" key="12">
    <source>
        <dbReference type="ARBA" id="ARBA00023136"/>
    </source>
</evidence>
<dbReference type="PROSITE" id="PS50109">
    <property type="entry name" value="HIS_KIN"/>
    <property type="match status" value="1"/>
</dbReference>
<dbReference type="InterPro" id="IPR050428">
    <property type="entry name" value="TCS_sensor_his_kinase"/>
</dbReference>
<dbReference type="GO" id="GO:0005524">
    <property type="term" value="F:ATP binding"/>
    <property type="evidence" value="ECO:0007669"/>
    <property type="project" value="UniProtKB-KW"/>
</dbReference>
<dbReference type="CDD" id="cd00082">
    <property type="entry name" value="HisKA"/>
    <property type="match status" value="1"/>
</dbReference>
<dbReference type="InterPro" id="IPR004358">
    <property type="entry name" value="Sig_transdc_His_kin-like_C"/>
</dbReference>
<proteinExistence type="predicted"/>
<dbReference type="InterPro" id="IPR003661">
    <property type="entry name" value="HisK_dim/P_dom"/>
</dbReference>
<dbReference type="InterPro" id="IPR036097">
    <property type="entry name" value="HisK_dim/P_sf"/>
</dbReference>
<dbReference type="PANTHER" id="PTHR45436:SF14">
    <property type="entry name" value="SENSOR PROTEIN QSEC"/>
    <property type="match status" value="1"/>
</dbReference>
<evidence type="ECO:0000256" key="4">
    <source>
        <dbReference type="ARBA" id="ARBA00022553"/>
    </source>
</evidence>
<dbReference type="Gene3D" id="1.20.5.1040">
    <property type="entry name" value="Sensor protein qsec"/>
    <property type="match status" value="1"/>
</dbReference>
<organism evidence="15">
    <name type="scientific">Candidatus Nitricoxidivorans perseverans</name>
    <dbReference type="NCBI Taxonomy" id="2975601"/>
    <lineage>
        <taxon>Bacteria</taxon>
        <taxon>Pseudomonadati</taxon>
        <taxon>Pseudomonadota</taxon>
        <taxon>Betaproteobacteria</taxon>
        <taxon>Nitrosomonadales</taxon>
        <taxon>Sterolibacteriaceae</taxon>
        <taxon>Candidatus Nitricoxidivorans</taxon>
    </lineage>
</organism>
<keyword evidence="10 13" id="KW-1133">Transmembrane helix</keyword>
<evidence type="ECO:0000256" key="9">
    <source>
        <dbReference type="ARBA" id="ARBA00022840"/>
    </source>
</evidence>
<evidence type="ECO:0000256" key="8">
    <source>
        <dbReference type="ARBA" id="ARBA00022777"/>
    </source>
</evidence>
<feature type="domain" description="Histidine kinase" evidence="14">
    <location>
        <begin position="229"/>
        <end position="441"/>
    </location>
</feature>
<dbReference type="GO" id="GO:0000155">
    <property type="term" value="F:phosphorelay sensor kinase activity"/>
    <property type="evidence" value="ECO:0007669"/>
    <property type="project" value="InterPro"/>
</dbReference>
<accession>A0AA49FM96</accession>
<evidence type="ECO:0000256" key="6">
    <source>
        <dbReference type="ARBA" id="ARBA00022692"/>
    </source>
</evidence>